<accession>W0SBS3</accession>
<name>W0SBS3_9PROT</name>
<sequence>MTQGLSERDICTKFILPALEKAGWDRQSQLFEEYRLRVGRVVVRGNKGKRDQSSIRRAD</sequence>
<protein>
    <submittedName>
        <fullName evidence="1">EcoEI R domain-containing protein</fullName>
    </submittedName>
</protein>
<dbReference type="OrthoDB" id="9804086at2"/>
<organism evidence="1 2">
    <name type="scientific">Sulfuritalea hydrogenivorans sk43H</name>
    <dbReference type="NCBI Taxonomy" id="1223802"/>
    <lineage>
        <taxon>Bacteria</taxon>
        <taxon>Pseudomonadati</taxon>
        <taxon>Pseudomonadota</taxon>
        <taxon>Betaproteobacteria</taxon>
        <taxon>Nitrosomonadales</taxon>
        <taxon>Sterolibacteriaceae</taxon>
        <taxon>Sulfuritalea</taxon>
    </lineage>
</organism>
<dbReference type="RefSeq" id="WP_041097359.1">
    <property type="nucleotide sequence ID" value="NZ_AP012547.1"/>
</dbReference>
<keyword evidence="2" id="KW-1185">Reference proteome</keyword>
<evidence type="ECO:0000313" key="1">
    <source>
        <dbReference type="EMBL" id="BAO28669.1"/>
    </source>
</evidence>
<gene>
    <name evidence="1" type="ORF">SUTH_00862</name>
</gene>
<dbReference type="STRING" id="1223802.SUTH_00862"/>
<dbReference type="Gene3D" id="3.90.1570.30">
    <property type="match status" value="1"/>
</dbReference>
<dbReference type="EMBL" id="AP012547">
    <property type="protein sequence ID" value="BAO28669.1"/>
    <property type="molecule type" value="Genomic_DNA"/>
</dbReference>
<proteinExistence type="predicted"/>
<dbReference type="AlphaFoldDB" id="W0SBS3"/>
<dbReference type="HOGENOM" id="CLU_2959153_0_0_4"/>
<dbReference type="Proteomes" id="UP000031637">
    <property type="component" value="Chromosome"/>
</dbReference>
<dbReference type="KEGG" id="shd:SUTH_00862"/>
<reference evidence="1 2" key="1">
    <citation type="journal article" date="2014" name="Syst. Appl. Microbiol.">
        <title>Complete genomes of freshwater sulfur oxidizers Sulfuricella denitrificans skB26 and Sulfuritalea hydrogenivorans sk43H: genetic insights into the sulfur oxidation pathway of betaproteobacteria.</title>
        <authorList>
            <person name="Watanabe T."/>
            <person name="Kojima H."/>
            <person name="Fukui M."/>
        </authorList>
    </citation>
    <scope>NUCLEOTIDE SEQUENCE [LARGE SCALE GENOMIC DNA]</scope>
    <source>
        <strain evidence="1">DSM22779</strain>
    </source>
</reference>
<evidence type="ECO:0000313" key="2">
    <source>
        <dbReference type="Proteomes" id="UP000031637"/>
    </source>
</evidence>